<dbReference type="Pfam" id="PF00348">
    <property type="entry name" value="polyprenyl_synt"/>
    <property type="match status" value="1"/>
</dbReference>
<keyword evidence="5" id="KW-0460">Magnesium</keyword>
<evidence type="ECO:0000313" key="7">
    <source>
        <dbReference type="EMBL" id="QNN61054.1"/>
    </source>
</evidence>
<dbReference type="InterPro" id="IPR033749">
    <property type="entry name" value="Polyprenyl_synt_CS"/>
</dbReference>
<dbReference type="InterPro" id="IPR008949">
    <property type="entry name" value="Isoprenoid_synthase_dom_sf"/>
</dbReference>
<dbReference type="EMBL" id="CP060715">
    <property type="protein sequence ID" value="QNN61054.1"/>
    <property type="molecule type" value="Genomic_DNA"/>
</dbReference>
<sequence length="312" mass="35395">MNTFELNLKYVKDEVGKALSTSPLVIRTYTKHLLKSEGKYIRAASVLAAAQRADGSIHPDAIKFAASIEILHLATLVHDDVMDNADVRRGVPTLHKEYGRKTAVICGDYLLALAINTANQVESREAYINYQLPNYMEEIALGELSQHLNNGNYRLKMDDYLKIIEGKTAKLFEASFYAGAVTSQEDKEVFDTYKRIGYHVGMIFQMLDDCIDFEETIKIALKPVQSDFEQGVITLPLIHAFDQNPDYIEIAEKGDLSRKEVNQIVKQAEGVHYTKQEAQRYYEIAHKDIMSLDIENEKREELLSILDLAAKK</sequence>
<dbReference type="Proteomes" id="UP000515928">
    <property type="component" value="Chromosome"/>
</dbReference>
<dbReference type="PANTHER" id="PTHR12001">
    <property type="entry name" value="GERANYLGERANYL PYROPHOSPHATE SYNTHASE"/>
    <property type="match status" value="1"/>
</dbReference>
<dbReference type="AlphaFoldDB" id="A0A7G9RZM9"/>
<evidence type="ECO:0000256" key="2">
    <source>
        <dbReference type="ARBA" id="ARBA00006706"/>
    </source>
</evidence>
<keyword evidence="3 6" id="KW-0808">Transferase</keyword>
<protein>
    <submittedName>
        <fullName evidence="7">Polyprenyl synthetase family protein</fullName>
    </submittedName>
</protein>
<evidence type="ECO:0000256" key="5">
    <source>
        <dbReference type="ARBA" id="ARBA00022842"/>
    </source>
</evidence>
<comment type="similarity">
    <text evidence="2 6">Belongs to the FPP/GGPP synthase family.</text>
</comment>
<evidence type="ECO:0000256" key="4">
    <source>
        <dbReference type="ARBA" id="ARBA00022723"/>
    </source>
</evidence>
<dbReference type="GO" id="GO:0046872">
    <property type="term" value="F:metal ion binding"/>
    <property type="evidence" value="ECO:0007669"/>
    <property type="project" value="UniProtKB-KW"/>
</dbReference>
<keyword evidence="4" id="KW-0479">Metal-binding</keyword>
<dbReference type="Gene3D" id="1.10.600.10">
    <property type="entry name" value="Farnesyl Diphosphate Synthase"/>
    <property type="match status" value="1"/>
</dbReference>
<comment type="cofactor">
    <cofactor evidence="1">
        <name>Mg(2+)</name>
        <dbReference type="ChEBI" id="CHEBI:18420"/>
    </cofactor>
</comment>
<dbReference type="RefSeq" id="WP_187534172.1">
    <property type="nucleotide sequence ID" value="NZ_CBCSHU010000019.1"/>
</dbReference>
<dbReference type="PANTHER" id="PTHR12001:SF69">
    <property type="entry name" value="ALL TRANS-POLYPRENYL-DIPHOSPHATE SYNTHASE PDSS1"/>
    <property type="match status" value="1"/>
</dbReference>
<organism evidence="7 8">
    <name type="scientific">Erysipelothrix inopinata</name>
    <dbReference type="NCBI Taxonomy" id="225084"/>
    <lineage>
        <taxon>Bacteria</taxon>
        <taxon>Bacillati</taxon>
        <taxon>Bacillota</taxon>
        <taxon>Erysipelotrichia</taxon>
        <taxon>Erysipelotrichales</taxon>
        <taxon>Erysipelotrichaceae</taxon>
        <taxon>Erysipelothrix</taxon>
    </lineage>
</organism>
<evidence type="ECO:0000256" key="1">
    <source>
        <dbReference type="ARBA" id="ARBA00001946"/>
    </source>
</evidence>
<gene>
    <name evidence="7" type="ORF">H9L01_01435</name>
</gene>
<name>A0A7G9RZM9_9FIRM</name>
<evidence type="ECO:0000256" key="3">
    <source>
        <dbReference type="ARBA" id="ARBA00022679"/>
    </source>
</evidence>
<proteinExistence type="inferred from homology"/>
<keyword evidence="8" id="KW-1185">Reference proteome</keyword>
<dbReference type="SFLD" id="SFLDS00005">
    <property type="entry name" value="Isoprenoid_Synthase_Type_I"/>
    <property type="match status" value="1"/>
</dbReference>
<evidence type="ECO:0000256" key="6">
    <source>
        <dbReference type="RuleBase" id="RU004466"/>
    </source>
</evidence>
<dbReference type="KEGG" id="eio:H9L01_01435"/>
<evidence type="ECO:0000313" key="8">
    <source>
        <dbReference type="Proteomes" id="UP000515928"/>
    </source>
</evidence>
<dbReference type="GO" id="GO:0008299">
    <property type="term" value="P:isoprenoid biosynthetic process"/>
    <property type="evidence" value="ECO:0007669"/>
    <property type="project" value="InterPro"/>
</dbReference>
<dbReference type="SUPFAM" id="SSF48576">
    <property type="entry name" value="Terpenoid synthases"/>
    <property type="match status" value="1"/>
</dbReference>
<dbReference type="CDD" id="cd00685">
    <property type="entry name" value="Trans_IPPS_HT"/>
    <property type="match status" value="1"/>
</dbReference>
<dbReference type="PROSITE" id="PS00723">
    <property type="entry name" value="POLYPRENYL_SYNTHASE_1"/>
    <property type="match status" value="1"/>
</dbReference>
<dbReference type="GO" id="GO:0004659">
    <property type="term" value="F:prenyltransferase activity"/>
    <property type="evidence" value="ECO:0007669"/>
    <property type="project" value="InterPro"/>
</dbReference>
<dbReference type="InterPro" id="IPR000092">
    <property type="entry name" value="Polyprenyl_synt"/>
</dbReference>
<reference evidence="7 8" key="1">
    <citation type="submission" date="2020-08" db="EMBL/GenBank/DDBJ databases">
        <title>Genome sequence of Erysipelothrix inopinata DSM 15511T.</title>
        <authorList>
            <person name="Hyun D.-W."/>
            <person name="Bae J.-W."/>
        </authorList>
    </citation>
    <scope>NUCLEOTIDE SEQUENCE [LARGE SCALE GENOMIC DNA]</scope>
    <source>
        <strain evidence="7 8">DSM 15511</strain>
    </source>
</reference>
<accession>A0A7G9RZM9</accession>